<proteinExistence type="predicted"/>
<dbReference type="PANTHER" id="PTHR47691">
    <property type="entry name" value="REGULATOR-RELATED"/>
    <property type="match status" value="1"/>
</dbReference>
<dbReference type="Gene3D" id="1.25.40.10">
    <property type="entry name" value="Tetratricopeptide repeat domain"/>
    <property type="match status" value="3"/>
</dbReference>
<name>A0A7W7HPI6_9ACTN</name>
<organism evidence="3 4">
    <name type="scientific">Actinoplanes lobatus</name>
    <dbReference type="NCBI Taxonomy" id="113568"/>
    <lineage>
        <taxon>Bacteria</taxon>
        <taxon>Bacillati</taxon>
        <taxon>Actinomycetota</taxon>
        <taxon>Actinomycetes</taxon>
        <taxon>Micromonosporales</taxon>
        <taxon>Micromonosporaceae</taxon>
        <taxon>Actinoplanes</taxon>
    </lineage>
</organism>
<dbReference type="AlphaFoldDB" id="A0A7W7HPI6"/>
<dbReference type="InterPro" id="IPR024983">
    <property type="entry name" value="CHAT_dom"/>
</dbReference>
<sequence length="1274" mass="138318">MVTGLVLDDAGFEILAEGRRIGPRRRITADDGALLRALADRYVQAVHANAGDATFVALGRDLFAWLDGDQAQLGDLLTQVRAPATFEVRAPKDPPDQVWAVLRAPFEVLARPEGGFLAEDALLRFEVVRRLGRAEAPPPLDDHRLGLMFMASSPRGQFELDFEAEETAILDAVGDTRVDLVVEDTGDPEQLGHRLADLGGMPVVHLSCHGVNNWRASADAPGVPVLMMEDEVGDGRPTSAPDLVRLFSTPPRLVFVSACLTATGADARGHLPAGEGRRDLVLEPDDATAVIAHSMATGLITAGIPAVIGWDGSVTDVAATLFAEELYRRLGARADLAVAVGDARRALLAQTHAEVRADWHLARIWLGPTGGGPVVAGKRKRTLVSADHGTKTFLDKKKQHVPVAAPNMFVGRRRELRRSLLTLRNDDYAGVLLHGQGRLGKSSLAARIADRLNDRAVAVVFGDYTALGVLDAIAAAVTTNREARELIEHRLPEVRDRPETLEALLIDLVSGPCAQSGPGRRPLLLIVDDLEQILEANPAGDHRVSAAHAPVIAAILRAFDPDETDSRLLVTSRFRFSLNGLESRLEPIQLEPLSDASQRKLSTRQKALTSEGIRVARKELARRAVAVSHGNPGLQDLIGLRLVYSDQVDETRAGNVLDGMETYLARGDLPSDAEVRRFLEALALDALIDLAGPGNIGLLRALTLFDLPVPAKVTTCLAGRTGGSLDRLRALGLADTFPDVFRPDQSASAANGLVVGRLVPLSEAERVETATVVASLLYDAWGGADARKLRDPLMASQLARLGLLADDPEIITASAVDALFEMRGNHAGEACRFGLDAIALLDRHGRPAPIMLLRRVAAAALSDGRGEVADVLLERAVSEAGSGDLDDEDPLEIARVIDEQAHRLIALGELERGEAGLRHSYELLTANGAEYEATVVQGSIARVLTSRGEYEEALRIHRDVQLPVYTRLGESREIAATWGSIADILYRQGQDDEALRIRREVELPVYERLGESREVAVTWGRIADILFERGEYDEVLRIHREIQQPVYERLGESRESAASWGRVAHVAVRRGDFDEALRIRREIQLPIFERLRETREIALTWSGIADVLSEQGEDEEELRIRREIELPIYERIGDLYSAAITWGQIATILSRRGDHEEAVRIRRDHQLPLRERLGEPKAIAGARVDVAMAELALGNPKSAIDHLMEAFPLVIRAGDAAGIVDVGIGLGVLLSRDAPDLARAAFDRALAAAVEIGDDQVVAQIMEFLKDSGLADGS</sequence>
<accession>A0A7W7HPI6</accession>
<dbReference type="RefSeq" id="WP_188125906.1">
    <property type="nucleotide sequence ID" value="NZ_BOMP01000155.1"/>
</dbReference>
<keyword evidence="5" id="KW-1185">Reference proteome</keyword>
<reference evidence="2 5" key="2">
    <citation type="submission" date="2021-01" db="EMBL/GenBank/DDBJ databases">
        <title>Whole genome shotgun sequence of Actinoplanes lobatus NBRC 12513.</title>
        <authorList>
            <person name="Komaki H."/>
            <person name="Tamura T."/>
        </authorList>
    </citation>
    <scope>NUCLEOTIDE SEQUENCE [LARGE SCALE GENOMIC DNA]</scope>
    <source>
        <strain evidence="2 5">NBRC 12513</strain>
    </source>
</reference>
<dbReference type="SUPFAM" id="SSF52540">
    <property type="entry name" value="P-loop containing nucleoside triphosphate hydrolases"/>
    <property type="match status" value="1"/>
</dbReference>
<protein>
    <submittedName>
        <fullName evidence="3">Tetratricopeptide (TPR) repeat protein</fullName>
    </submittedName>
</protein>
<comment type="caution">
    <text evidence="3">The sequence shown here is derived from an EMBL/GenBank/DDBJ whole genome shotgun (WGS) entry which is preliminary data.</text>
</comment>
<dbReference type="SUPFAM" id="SSF48452">
    <property type="entry name" value="TPR-like"/>
    <property type="match status" value="2"/>
</dbReference>
<evidence type="ECO:0000313" key="3">
    <source>
        <dbReference type="EMBL" id="MBB4754332.1"/>
    </source>
</evidence>
<evidence type="ECO:0000313" key="5">
    <source>
        <dbReference type="Proteomes" id="UP000631312"/>
    </source>
</evidence>
<dbReference type="Pfam" id="PF12770">
    <property type="entry name" value="CHAT"/>
    <property type="match status" value="1"/>
</dbReference>
<evidence type="ECO:0000313" key="4">
    <source>
        <dbReference type="Proteomes" id="UP000590511"/>
    </source>
</evidence>
<dbReference type="Proteomes" id="UP000631312">
    <property type="component" value="Unassembled WGS sequence"/>
</dbReference>
<dbReference type="PANTHER" id="PTHR47691:SF3">
    <property type="entry name" value="HTH-TYPE TRANSCRIPTIONAL REGULATOR RV0890C-RELATED"/>
    <property type="match status" value="1"/>
</dbReference>
<gene>
    <name evidence="2" type="ORF">Alo02nite_80060</name>
    <name evidence="3" type="ORF">BJ964_008493</name>
</gene>
<dbReference type="InterPro" id="IPR011990">
    <property type="entry name" value="TPR-like_helical_dom_sf"/>
</dbReference>
<feature type="domain" description="CHAT" evidence="1">
    <location>
        <begin position="101"/>
        <end position="354"/>
    </location>
</feature>
<evidence type="ECO:0000259" key="1">
    <source>
        <dbReference type="Pfam" id="PF12770"/>
    </source>
</evidence>
<dbReference type="EMBL" id="JACHNC010000001">
    <property type="protein sequence ID" value="MBB4754332.1"/>
    <property type="molecule type" value="Genomic_DNA"/>
</dbReference>
<dbReference type="InterPro" id="IPR027417">
    <property type="entry name" value="P-loop_NTPase"/>
</dbReference>
<evidence type="ECO:0000313" key="2">
    <source>
        <dbReference type="EMBL" id="GIE45108.1"/>
    </source>
</evidence>
<dbReference type="EMBL" id="BOMP01000155">
    <property type="protein sequence ID" value="GIE45108.1"/>
    <property type="molecule type" value="Genomic_DNA"/>
</dbReference>
<reference evidence="3 4" key="1">
    <citation type="submission" date="2020-08" db="EMBL/GenBank/DDBJ databases">
        <title>Sequencing the genomes of 1000 actinobacteria strains.</title>
        <authorList>
            <person name="Klenk H.-P."/>
        </authorList>
    </citation>
    <scope>NUCLEOTIDE SEQUENCE [LARGE SCALE GENOMIC DNA]</scope>
    <source>
        <strain evidence="3 4">DSM 43150</strain>
    </source>
</reference>
<dbReference type="Proteomes" id="UP000590511">
    <property type="component" value="Unassembled WGS sequence"/>
</dbReference>
<dbReference type="Gene3D" id="3.40.50.300">
    <property type="entry name" value="P-loop containing nucleotide triphosphate hydrolases"/>
    <property type="match status" value="1"/>
</dbReference>